<reference evidence="1" key="1">
    <citation type="submission" date="2014-11" db="EMBL/GenBank/DDBJ databases">
        <authorList>
            <person name="Amaro Gonzalez C."/>
        </authorList>
    </citation>
    <scope>NUCLEOTIDE SEQUENCE</scope>
</reference>
<organism evidence="1">
    <name type="scientific">Anguilla anguilla</name>
    <name type="common">European freshwater eel</name>
    <name type="synonym">Muraena anguilla</name>
    <dbReference type="NCBI Taxonomy" id="7936"/>
    <lineage>
        <taxon>Eukaryota</taxon>
        <taxon>Metazoa</taxon>
        <taxon>Chordata</taxon>
        <taxon>Craniata</taxon>
        <taxon>Vertebrata</taxon>
        <taxon>Euteleostomi</taxon>
        <taxon>Actinopterygii</taxon>
        <taxon>Neopterygii</taxon>
        <taxon>Teleostei</taxon>
        <taxon>Anguilliformes</taxon>
        <taxon>Anguillidae</taxon>
        <taxon>Anguilla</taxon>
    </lineage>
</organism>
<dbReference type="AlphaFoldDB" id="A0A0E9SVR4"/>
<name>A0A0E9SVR4_ANGAN</name>
<dbReference type="EMBL" id="GBXM01063250">
    <property type="protein sequence ID" value="JAH45327.1"/>
    <property type="molecule type" value="Transcribed_RNA"/>
</dbReference>
<accession>A0A0E9SVR4</accession>
<evidence type="ECO:0000313" key="1">
    <source>
        <dbReference type="EMBL" id="JAH45327.1"/>
    </source>
</evidence>
<proteinExistence type="predicted"/>
<reference evidence="1" key="2">
    <citation type="journal article" date="2015" name="Fish Shellfish Immunol.">
        <title>Early steps in the European eel (Anguilla anguilla)-Vibrio vulnificus interaction in the gills: Role of the RtxA13 toxin.</title>
        <authorList>
            <person name="Callol A."/>
            <person name="Pajuelo D."/>
            <person name="Ebbesson L."/>
            <person name="Teles M."/>
            <person name="MacKenzie S."/>
            <person name="Amaro C."/>
        </authorList>
    </citation>
    <scope>NUCLEOTIDE SEQUENCE</scope>
</reference>
<sequence length="43" mass="4858">MAHLLFVGFRNYLALRCFVNTAPDMLSAAKIVDLGVRFSHFSQ</sequence>
<protein>
    <submittedName>
        <fullName evidence="1">Uncharacterized protein</fullName>
    </submittedName>
</protein>